<evidence type="ECO:0000259" key="2">
    <source>
        <dbReference type="Pfam" id="PF05651"/>
    </source>
</evidence>
<dbReference type="Proteomes" id="UP000464262">
    <property type="component" value="Chromosome 1"/>
</dbReference>
<comment type="similarity">
    <text evidence="1">Belongs to the CdaR family.</text>
</comment>
<feature type="domain" description="CdaR GGDEF-like" evidence="4">
    <location>
        <begin position="143"/>
        <end position="271"/>
    </location>
</feature>
<dbReference type="InterPro" id="IPR041522">
    <property type="entry name" value="CdaR_GGDEF"/>
</dbReference>
<dbReference type="InterPro" id="IPR042070">
    <property type="entry name" value="PucR_C-HTH_sf"/>
</dbReference>
<dbReference type="InterPro" id="IPR008599">
    <property type="entry name" value="Diacid_rec"/>
</dbReference>
<feature type="domain" description="Putative sugar diacid recognition" evidence="2">
    <location>
        <begin position="3"/>
        <end position="136"/>
    </location>
</feature>
<accession>A0A7Z2YE90</accession>
<evidence type="ECO:0000259" key="3">
    <source>
        <dbReference type="Pfam" id="PF13556"/>
    </source>
</evidence>
<name>A0A7Z2YE90_9VIBR</name>
<evidence type="ECO:0000313" key="6">
    <source>
        <dbReference type="Proteomes" id="UP000464262"/>
    </source>
</evidence>
<organism evidence="5 6">
    <name type="scientific">Vibrio astriarenae</name>
    <dbReference type="NCBI Taxonomy" id="1481923"/>
    <lineage>
        <taxon>Bacteria</taxon>
        <taxon>Pseudomonadati</taxon>
        <taxon>Pseudomonadota</taxon>
        <taxon>Gammaproteobacteria</taxon>
        <taxon>Vibrionales</taxon>
        <taxon>Vibrionaceae</taxon>
        <taxon>Vibrio</taxon>
    </lineage>
</organism>
<feature type="domain" description="PucR C-terminal helix-turn-helix" evidence="3">
    <location>
        <begin position="321"/>
        <end position="376"/>
    </location>
</feature>
<evidence type="ECO:0000256" key="1">
    <source>
        <dbReference type="ARBA" id="ARBA00006754"/>
    </source>
</evidence>
<dbReference type="Pfam" id="PF13556">
    <property type="entry name" value="HTH_30"/>
    <property type="match status" value="1"/>
</dbReference>
<evidence type="ECO:0000259" key="4">
    <source>
        <dbReference type="Pfam" id="PF17853"/>
    </source>
</evidence>
<proteinExistence type="inferred from homology"/>
<sequence length="384" mass="43822">MQLNEMIARQIVERTMKIIPHSINVMDDKGRIIGSGDQARLHQKHEGAVLAITESRVVEIDEATADHLKGVKPGINLPILYQAQVIGVIGISGKPQDVHHFGELVKMTAELIVEQAALMSQIEWNKRHREELVLQLIKGTTLNEMQLDAIADRLDLDLAQPRIAAVVKVLPEKNKPLSLEHLQQLVHLLEYPERDNLVGILSVSQNEVVVLKPITLTADGWSKETETKRINQLLRRVKKEANFKIKIALGDYFTGLSGLARSYDTAQLTLNSVANRQGEVFFYQDYRLPVIMSSLLNEPWRREQLEQPYLALQKGDSKGLLVKTLKIYFLQNCDSALTCEKLHIHRNTLRYRLEKIEQLTSLNINKIDDIMQLYITINLFHWAK</sequence>
<protein>
    <submittedName>
        <fullName evidence="5">XRE family transcriptional regulator</fullName>
    </submittedName>
</protein>
<dbReference type="KEGG" id="vas:GT360_11970"/>
<evidence type="ECO:0000313" key="5">
    <source>
        <dbReference type="EMBL" id="QIA64188.1"/>
    </source>
</evidence>
<reference evidence="5 6" key="1">
    <citation type="submission" date="2020-01" db="EMBL/GenBank/DDBJ databases">
        <title>Whole genome and functional gene identification of agarase of Vibrio HN897.</title>
        <authorList>
            <person name="Liu Y."/>
            <person name="Zhao Z."/>
        </authorList>
    </citation>
    <scope>NUCLEOTIDE SEQUENCE [LARGE SCALE GENOMIC DNA]</scope>
    <source>
        <strain evidence="5 6">HN897</strain>
    </source>
</reference>
<dbReference type="InterPro" id="IPR025736">
    <property type="entry name" value="PucR_C-HTH_dom"/>
</dbReference>
<dbReference type="Pfam" id="PF17853">
    <property type="entry name" value="GGDEF_2"/>
    <property type="match status" value="1"/>
</dbReference>
<dbReference type="Pfam" id="PF05651">
    <property type="entry name" value="Diacid_rec"/>
    <property type="match status" value="1"/>
</dbReference>
<dbReference type="AlphaFoldDB" id="A0A7Z2YE90"/>
<keyword evidence="6" id="KW-1185">Reference proteome</keyword>
<dbReference type="PANTHER" id="PTHR33744">
    <property type="entry name" value="CARBOHYDRATE DIACID REGULATOR"/>
    <property type="match status" value="1"/>
</dbReference>
<dbReference type="InterPro" id="IPR051448">
    <property type="entry name" value="CdaR-like_regulators"/>
</dbReference>
<dbReference type="EMBL" id="CP047475">
    <property type="protein sequence ID" value="QIA64188.1"/>
    <property type="molecule type" value="Genomic_DNA"/>
</dbReference>
<dbReference type="PANTHER" id="PTHR33744:SF15">
    <property type="entry name" value="CARBOHYDRATE DIACID REGULATOR"/>
    <property type="match status" value="1"/>
</dbReference>
<gene>
    <name evidence="5" type="ORF">GT360_11970</name>
</gene>
<dbReference type="Gene3D" id="1.10.10.2840">
    <property type="entry name" value="PucR C-terminal helix-turn-helix domain"/>
    <property type="match status" value="1"/>
</dbReference>
<dbReference type="RefSeq" id="WP_164649097.1">
    <property type="nucleotide sequence ID" value="NZ_CP047475.1"/>
</dbReference>